<name>A0A9Q9BUK7_9STAP</name>
<accession>A0A9Q9BUK7</accession>
<proteinExistence type="predicted"/>
<evidence type="ECO:0000313" key="1">
    <source>
        <dbReference type="EMBL" id="UTH14769.1"/>
    </source>
</evidence>
<dbReference type="InterPro" id="IPR022345">
    <property type="entry name" value="Phage_69_Orf23_MTP"/>
</dbReference>
<dbReference type="KEGG" id="mequ:KFV11_05315"/>
<gene>
    <name evidence="1" type="ORF">KFV11_05315</name>
</gene>
<evidence type="ECO:0000313" key="2">
    <source>
        <dbReference type="Proteomes" id="UP001057381"/>
    </source>
</evidence>
<dbReference type="EMBL" id="CP073809">
    <property type="protein sequence ID" value="UTH14769.1"/>
    <property type="molecule type" value="Genomic_DNA"/>
</dbReference>
<dbReference type="AlphaFoldDB" id="A0A9Q9BUK7"/>
<dbReference type="RefSeq" id="WP_254250547.1">
    <property type="nucleotide sequence ID" value="NZ_CP073809.1"/>
</dbReference>
<dbReference type="InterPro" id="IPR011855">
    <property type="entry name" value="Phgtail_TP901_1"/>
</dbReference>
<protein>
    <submittedName>
        <fullName evidence="1">Phage major tail protein, TP901-1 family</fullName>
    </submittedName>
</protein>
<sequence>MNQIADGVSKVLYFRKLGDTKPATLVLQQEHSKSYKRDREAVVTKAGRIFKKALLEDELSIKALQSTADDAYKMLDDSIVDDFALEVWEVDLAKKSADGKFQSEYRQGWLTEWEATSAAEDDPTVEGTFVTYGKRQKGLATVPPEDLQANGILGYVFHDMIASDVADDGLADLASQPVVA</sequence>
<dbReference type="PRINTS" id="PR01998">
    <property type="entry name" value="MTP2STAPHYLO"/>
</dbReference>
<reference evidence="1" key="1">
    <citation type="submission" date="2021-04" db="EMBL/GenBank/DDBJ databases">
        <title>Complete Genome Sequences of Macrococcus spp. from dog and cattle.</title>
        <authorList>
            <person name="Schwendener S."/>
            <person name="Perreten V."/>
        </authorList>
    </citation>
    <scope>NUCLEOTIDE SEQUENCE</scope>
    <source>
        <strain evidence="1">Epi0143-OL</strain>
    </source>
</reference>
<organism evidence="1 2">
    <name type="scientific">Macrococcus equipercicus</name>
    <dbReference type="NCBI Taxonomy" id="69967"/>
    <lineage>
        <taxon>Bacteria</taxon>
        <taxon>Bacillati</taxon>
        <taxon>Bacillota</taxon>
        <taxon>Bacilli</taxon>
        <taxon>Bacillales</taxon>
        <taxon>Staphylococcaceae</taxon>
        <taxon>Macrococcus</taxon>
    </lineage>
</organism>
<dbReference type="Proteomes" id="UP001057381">
    <property type="component" value="Chromosome"/>
</dbReference>
<dbReference type="NCBIfam" id="TIGR02126">
    <property type="entry name" value="phgtail_TP901_1"/>
    <property type="match status" value="1"/>
</dbReference>
<dbReference type="PRINTS" id="PR01997">
    <property type="entry name" value="MTP2FAMILY"/>
</dbReference>